<dbReference type="EMBL" id="UINC01172618">
    <property type="protein sequence ID" value="SVD77778.1"/>
    <property type="molecule type" value="Genomic_DNA"/>
</dbReference>
<proteinExistence type="predicted"/>
<organism evidence="1">
    <name type="scientific">marine metagenome</name>
    <dbReference type="NCBI Taxonomy" id="408172"/>
    <lineage>
        <taxon>unclassified sequences</taxon>
        <taxon>metagenomes</taxon>
        <taxon>ecological metagenomes</taxon>
    </lineage>
</organism>
<reference evidence="1" key="1">
    <citation type="submission" date="2018-05" db="EMBL/GenBank/DDBJ databases">
        <authorList>
            <person name="Lanie J.A."/>
            <person name="Ng W.-L."/>
            <person name="Kazmierczak K.M."/>
            <person name="Andrzejewski T.M."/>
            <person name="Davidsen T.M."/>
            <person name="Wayne K.J."/>
            <person name="Tettelin H."/>
            <person name="Glass J.I."/>
            <person name="Rusch D."/>
            <person name="Podicherti R."/>
            <person name="Tsui H.-C.T."/>
            <person name="Winkler M.E."/>
        </authorList>
    </citation>
    <scope>NUCLEOTIDE SEQUENCE</scope>
</reference>
<evidence type="ECO:0000313" key="1">
    <source>
        <dbReference type="EMBL" id="SVD77778.1"/>
    </source>
</evidence>
<accession>A0A382Y5K5</accession>
<gene>
    <name evidence="1" type="ORF">METZ01_LOCUS430632</name>
</gene>
<feature type="non-terminal residue" evidence="1">
    <location>
        <position position="88"/>
    </location>
</feature>
<sequence length="88" mass="9688">MNYFLETEVKPVQVDNGLSLHQRYQSMRYRAIRFPGSEQASIRPAALDTRFGNAPNVASPLAGASLGQASARLATQPFIDYGQPEFTV</sequence>
<protein>
    <submittedName>
        <fullName evidence="1">Uncharacterized protein</fullName>
    </submittedName>
</protein>
<dbReference type="AlphaFoldDB" id="A0A382Y5K5"/>
<name>A0A382Y5K5_9ZZZZ</name>